<gene>
    <name evidence="6" type="primary">mreB</name>
    <name evidence="7" type="ORF">HMPREF3233_01752</name>
</gene>
<evidence type="ECO:0000313" key="8">
    <source>
        <dbReference type="Proteomes" id="UP000070226"/>
    </source>
</evidence>
<dbReference type="AlphaFoldDB" id="A0A133S1Q5"/>
<dbReference type="GO" id="GO:0008360">
    <property type="term" value="P:regulation of cell shape"/>
    <property type="evidence" value="ECO:0007669"/>
    <property type="project" value="UniProtKB-UniRule"/>
</dbReference>
<comment type="caution">
    <text evidence="7">The sequence shown here is derived from an EMBL/GenBank/DDBJ whole genome shotgun (WGS) entry which is preliminary data.</text>
</comment>
<comment type="subcellular location">
    <subcellularLocation>
        <location evidence="6">Cytoplasm</location>
    </subcellularLocation>
    <text evidence="6">Membrane-associated.</text>
</comment>
<evidence type="ECO:0000313" key="7">
    <source>
        <dbReference type="EMBL" id="KXA62278.1"/>
    </source>
</evidence>
<dbReference type="GO" id="GO:0005737">
    <property type="term" value="C:cytoplasm"/>
    <property type="evidence" value="ECO:0007669"/>
    <property type="project" value="UniProtKB-SubCell"/>
</dbReference>
<dbReference type="GO" id="GO:0000902">
    <property type="term" value="P:cell morphogenesis"/>
    <property type="evidence" value="ECO:0007669"/>
    <property type="project" value="InterPro"/>
</dbReference>
<protein>
    <recommendedName>
        <fullName evidence="6">Cell shape-determining protein MreB</fullName>
    </recommendedName>
</protein>
<proteinExistence type="inferred from homology"/>
<dbReference type="PRINTS" id="PR01652">
    <property type="entry name" value="SHAPEPROTEIN"/>
</dbReference>
<dbReference type="CDD" id="cd10225">
    <property type="entry name" value="ASKHA_NBD_MreB-like"/>
    <property type="match status" value="1"/>
</dbReference>
<dbReference type="EMBL" id="LRQT01000096">
    <property type="protein sequence ID" value="KXA62278.1"/>
    <property type="molecule type" value="Genomic_DNA"/>
</dbReference>
<dbReference type="GO" id="GO:0005524">
    <property type="term" value="F:ATP binding"/>
    <property type="evidence" value="ECO:0007669"/>
    <property type="project" value="UniProtKB-KW"/>
</dbReference>
<dbReference type="HAMAP" id="MF_02207">
    <property type="entry name" value="MreB"/>
    <property type="match status" value="1"/>
</dbReference>
<evidence type="ECO:0000256" key="3">
    <source>
        <dbReference type="ARBA" id="ARBA00022840"/>
    </source>
</evidence>
<dbReference type="PATRIC" id="fig|39777.7.peg.1716"/>
<evidence type="ECO:0000256" key="4">
    <source>
        <dbReference type="ARBA" id="ARBA00022960"/>
    </source>
</evidence>
<name>A0A133S1Q5_9FIRM</name>
<comment type="caution">
    <text evidence="6">Lacks conserved residue(s) required for the propagation of feature annotation.</text>
</comment>
<comment type="function">
    <text evidence="6">Forms membrane-associated dynamic filaments that are essential for cell shape determination. Acts by regulating cell wall synthesis and cell elongation, and thus cell shape. A feedback loop between cell geometry and MreB localization may maintain elongated cell shape by targeting cell wall growth to regions of negative cell wall curvature.</text>
</comment>
<dbReference type="Pfam" id="PF06723">
    <property type="entry name" value="MreB_Mbl"/>
    <property type="match status" value="1"/>
</dbReference>
<comment type="subunit">
    <text evidence="6">Forms polymers.</text>
</comment>
<organism evidence="7">
    <name type="scientific">Veillonella atypica</name>
    <dbReference type="NCBI Taxonomy" id="39777"/>
    <lineage>
        <taxon>Bacteria</taxon>
        <taxon>Bacillati</taxon>
        <taxon>Bacillota</taxon>
        <taxon>Negativicutes</taxon>
        <taxon>Veillonellales</taxon>
        <taxon>Veillonellaceae</taxon>
        <taxon>Veillonella</taxon>
    </lineage>
</organism>
<evidence type="ECO:0000256" key="5">
    <source>
        <dbReference type="ARBA" id="ARBA00023458"/>
    </source>
</evidence>
<dbReference type="NCBIfam" id="NF010539">
    <property type="entry name" value="PRK13927.1"/>
    <property type="match status" value="1"/>
</dbReference>
<evidence type="ECO:0000256" key="1">
    <source>
        <dbReference type="ARBA" id="ARBA00022490"/>
    </source>
</evidence>
<keyword evidence="4 6" id="KW-0133">Cell shape</keyword>
<dbReference type="PANTHER" id="PTHR42749">
    <property type="entry name" value="CELL SHAPE-DETERMINING PROTEIN MREB"/>
    <property type="match status" value="1"/>
</dbReference>
<dbReference type="InterPro" id="IPR004753">
    <property type="entry name" value="MreB"/>
</dbReference>
<evidence type="ECO:0000256" key="2">
    <source>
        <dbReference type="ARBA" id="ARBA00022741"/>
    </source>
</evidence>
<dbReference type="Gene3D" id="3.30.420.40">
    <property type="match status" value="3"/>
</dbReference>
<dbReference type="InterPro" id="IPR056546">
    <property type="entry name" value="MreB_MamK-like"/>
</dbReference>
<keyword evidence="2 6" id="KW-0547">Nucleotide-binding</keyword>
<dbReference type="PANTHER" id="PTHR42749:SF1">
    <property type="entry name" value="CELL SHAPE-DETERMINING PROTEIN MREB"/>
    <property type="match status" value="1"/>
</dbReference>
<dbReference type="Proteomes" id="UP000070226">
    <property type="component" value="Unassembled WGS sequence"/>
</dbReference>
<dbReference type="STRING" id="39777.B7L28_06180"/>
<sequence length="359" mass="39464">MVKWNDDVMKEISIMNSILPSFGKDVSIDIGTSMTRVMGGTRETMMSEPSIVATDTKLDKIVAVGDDADRIVRRMPDMWMELTPLQDGFIVDYRVMHTMLKYFLHKVSNTLRRSRVLVGVPCGMTDVEQRAMMDAVIQAGAREVFLIERPVAAAIGSGLPIFEARGSMVIDIGEGTADMGIISLGGTVISKTIRFGGGDLDRAIMQYINQCFGLMVSEQTITDIKHAIGTAVVPAEDCEFSFTGRDMTSGIVRRAVLHQSEIYEVINKRLADFLDAIQQMIRVTAPELVADIMQHGIVLTGGMARLQGLAERISTEMGVPVQVASDPELKVVQGLHRSSGQIVELARFIINSKDRRGRV</sequence>
<keyword evidence="1 6" id="KW-0963">Cytoplasm</keyword>
<dbReference type="SUPFAM" id="SSF53067">
    <property type="entry name" value="Actin-like ATPase domain"/>
    <property type="match status" value="2"/>
</dbReference>
<reference evidence="7 8" key="1">
    <citation type="submission" date="2016-01" db="EMBL/GenBank/DDBJ databases">
        <authorList>
            <person name="Oliw E.H."/>
        </authorList>
    </citation>
    <scope>NUCLEOTIDE SEQUENCE [LARGE SCALE GENOMIC DNA]</scope>
    <source>
        <strain evidence="7 8">CMW7756B</strain>
    </source>
</reference>
<keyword evidence="3 6" id="KW-0067">ATP-binding</keyword>
<evidence type="ECO:0000256" key="6">
    <source>
        <dbReference type="HAMAP-Rule" id="MF_02207"/>
    </source>
</evidence>
<comment type="similarity">
    <text evidence="5 6">Belongs to the FtsA/MreB family.</text>
</comment>
<dbReference type="InterPro" id="IPR043129">
    <property type="entry name" value="ATPase_NBD"/>
</dbReference>
<accession>A0A133S1Q5</accession>